<evidence type="ECO:0000313" key="1">
    <source>
        <dbReference type="EMBL" id="CAH8392467.1"/>
    </source>
</evidence>
<accession>A0ABC8M801</accession>
<keyword evidence="2" id="KW-1185">Reference proteome</keyword>
<proteinExistence type="predicted"/>
<protein>
    <submittedName>
        <fullName evidence="1">Uncharacterized protein</fullName>
    </submittedName>
</protein>
<comment type="caution">
    <text evidence="1">The sequence shown here is derived from an EMBL/GenBank/DDBJ whole genome shotgun (WGS) entry which is preliminary data.</text>
</comment>
<name>A0ABC8M801_ERUVS</name>
<sequence>MGSDALVPLSLSLSLSQISTGKVDKNSQQATDWSIASLSASSPCASGFECDPDTASAASSSLLASFHIILLPWFQGFAVSVFAVVQEWTERNDDCSLLEAIYVSLDEVPKLAEFEIYVYNPNPNPNADPFLEGE</sequence>
<evidence type="ECO:0000313" key="2">
    <source>
        <dbReference type="Proteomes" id="UP001642260"/>
    </source>
</evidence>
<dbReference type="EMBL" id="CAKOAT010996224">
    <property type="protein sequence ID" value="CAH8392467.1"/>
    <property type="molecule type" value="Genomic_DNA"/>
</dbReference>
<organism evidence="1 2">
    <name type="scientific">Eruca vesicaria subsp. sativa</name>
    <name type="common">Garden rocket</name>
    <name type="synonym">Eruca sativa</name>
    <dbReference type="NCBI Taxonomy" id="29727"/>
    <lineage>
        <taxon>Eukaryota</taxon>
        <taxon>Viridiplantae</taxon>
        <taxon>Streptophyta</taxon>
        <taxon>Embryophyta</taxon>
        <taxon>Tracheophyta</taxon>
        <taxon>Spermatophyta</taxon>
        <taxon>Magnoliopsida</taxon>
        <taxon>eudicotyledons</taxon>
        <taxon>Gunneridae</taxon>
        <taxon>Pentapetalae</taxon>
        <taxon>rosids</taxon>
        <taxon>malvids</taxon>
        <taxon>Brassicales</taxon>
        <taxon>Brassicaceae</taxon>
        <taxon>Brassiceae</taxon>
        <taxon>Eruca</taxon>
    </lineage>
</organism>
<reference evidence="1 2" key="1">
    <citation type="submission" date="2022-03" db="EMBL/GenBank/DDBJ databases">
        <authorList>
            <person name="Macdonald S."/>
            <person name="Ahmed S."/>
            <person name="Newling K."/>
        </authorList>
    </citation>
    <scope>NUCLEOTIDE SEQUENCE [LARGE SCALE GENOMIC DNA]</scope>
</reference>
<dbReference type="AlphaFoldDB" id="A0ABC8M801"/>
<gene>
    <name evidence="1" type="ORF">ERUC_LOCUS44950</name>
</gene>
<feature type="non-terminal residue" evidence="1">
    <location>
        <position position="134"/>
    </location>
</feature>
<dbReference type="Proteomes" id="UP001642260">
    <property type="component" value="Unassembled WGS sequence"/>
</dbReference>